<proteinExistence type="predicted"/>
<reference evidence="1" key="1">
    <citation type="submission" date="2020-05" db="EMBL/GenBank/DDBJ databases">
        <title>WGS assembly of Corymbia citriodora subspecies variegata.</title>
        <authorList>
            <person name="Barry K."/>
            <person name="Hundley H."/>
            <person name="Shu S."/>
            <person name="Jenkins J."/>
            <person name="Grimwood J."/>
            <person name="Baten A."/>
        </authorList>
    </citation>
    <scope>NUCLEOTIDE SEQUENCE</scope>
    <source>
        <strain evidence="1">CV2-018</strain>
    </source>
</reference>
<accession>A0A8T0CHG7</accession>
<sequence>MRTHQTTVSQNQNPDFLGLHGLVDTTRIYSNITKESTRCRVNSLYTATYAKFSPRRLCR</sequence>
<dbReference type="Proteomes" id="UP000806378">
    <property type="component" value="Unassembled WGS sequence"/>
</dbReference>
<protein>
    <submittedName>
        <fullName evidence="1">Uncharacterized protein</fullName>
    </submittedName>
</protein>
<name>A0A8T0CHG7_CORYI</name>
<keyword evidence="2" id="KW-1185">Reference proteome</keyword>
<organism evidence="1 2">
    <name type="scientific">Corymbia citriodora subsp. variegata</name>
    <dbReference type="NCBI Taxonomy" id="360336"/>
    <lineage>
        <taxon>Eukaryota</taxon>
        <taxon>Viridiplantae</taxon>
        <taxon>Streptophyta</taxon>
        <taxon>Embryophyta</taxon>
        <taxon>Tracheophyta</taxon>
        <taxon>Spermatophyta</taxon>
        <taxon>Magnoliopsida</taxon>
        <taxon>eudicotyledons</taxon>
        <taxon>Gunneridae</taxon>
        <taxon>Pentapetalae</taxon>
        <taxon>rosids</taxon>
        <taxon>malvids</taxon>
        <taxon>Myrtales</taxon>
        <taxon>Myrtaceae</taxon>
        <taxon>Myrtoideae</taxon>
        <taxon>Eucalypteae</taxon>
        <taxon>Corymbia</taxon>
    </lineage>
</organism>
<gene>
    <name evidence="1" type="ORF">BT93_L3532</name>
</gene>
<comment type="caution">
    <text evidence="1">The sequence shown here is derived from an EMBL/GenBank/DDBJ whole genome shotgun (WGS) entry which is preliminary data.</text>
</comment>
<evidence type="ECO:0000313" key="2">
    <source>
        <dbReference type="Proteomes" id="UP000806378"/>
    </source>
</evidence>
<evidence type="ECO:0000313" key="1">
    <source>
        <dbReference type="EMBL" id="KAF7846963.1"/>
    </source>
</evidence>
<dbReference type="EMBL" id="MU091474">
    <property type="protein sequence ID" value="KAF7846963.1"/>
    <property type="molecule type" value="Genomic_DNA"/>
</dbReference>
<dbReference type="Gramene" id="rna-gnl|WGS:JABURB|Cocit.L3532.1">
    <property type="protein sequence ID" value="cds-KAF7846963.1"/>
    <property type="gene ID" value="gene-BT93_L3532"/>
</dbReference>
<dbReference type="AlphaFoldDB" id="A0A8T0CHG7"/>